<gene>
    <name evidence="1" type="ORF">D2V07_15165</name>
</gene>
<reference evidence="1 2" key="1">
    <citation type="submission" date="2018-08" db="EMBL/GenBank/DDBJ databases">
        <title>Erythrobacter zhengii sp.nov., a bacterium isolated from deep-sea sediment.</title>
        <authorList>
            <person name="Fang C."/>
            <person name="Wu Y.-H."/>
            <person name="Sun C."/>
            <person name="Wang H."/>
            <person name="Cheng H."/>
            <person name="Meng F.-X."/>
            <person name="Wang C.-S."/>
            <person name="Xu X.-W."/>
        </authorList>
    </citation>
    <scope>NUCLEOTIDE SEQUENCE [LARGE SCALE GENOMIC DNA]</scope>
    <source>
        <strain evidence="1 2">V18</strain>
    </source>
</reference>
<protein>
    <submittedName>
        <fullName evidence="1">Uncharacterized protein</fullName>
    </submittedName>
</protein>
<evidence type="ECO:0000313" key="1">
    <source>
        <dbReference type="EMBL" id="RIV83829.1"/>
    </source>
</evidence>
<dbReference type="AlphaFoldDB" id="A0A418NPE1"/>
<dbReference type="EMBL" id="QXFL01000008">
    <property type="protein sequence ID" value="RIV83829.1"/>
    <property type="molecule type" value="Genomic_DNA"/>
</dbReference>
<dbReference type="Proteomes" id="UP000286576">
    <property type="component" value="Unassembled WGS sequence"/>
</dbReference>
<proteinExistence type="predicted"/>
<evidence type="ECO:0000313" key="2">
    <source>
        <dbReference type="Proteomes" id="UP000286576"/>
    </source>
</evidence>
<name>A0A418NPE1_9SPHN</name>
<comment type="caution">
    <text evidence="1">The sequence shown here is derived from an EMBL/GenBank/DDBJ whole genome shotgun (WGS) entry which is preliminary data.</text>
</comment>
<keyword evidence="2" id="KW-1185">Reference proteome</keyword>
<sequence length="82" mass="9127">MYEDEALAAMIERLTELDRVHSLNDQGGAPVTLQQDSVGCLPRIDSLQQQPMAQAEERRRVMQRPRIRSAHVGCARVEVAGA</sequence>
<organism evidence="1 2">
    <name type="scientific">Aurantiacibacter zhengii</name>
    <dbReference type="NCBI Taxonomy" id="2307003"/>
    <lineage>
        <taxon>Bacteria</taxon>
        <taxon>Pseudomonadati</taxon>
        <taxon>Pseudomonadota</taxon>
        <taxon>Alphaproteobacteria</taxon>
        <taxon>Sphingomonadales</taxon>
        <taxon>Erythrobacteraceae</taxon>
        <taxon>Aurantiacibacter</taxon>
    </lineage>
</organism>
<accession>A0A418NPE1</accession>